<feature type="compositionally biased region" description="Low complexity" evidence="5">
    <location>
        <begin position="203"/>
        <end position="217"/>
    </location>
</feature>
<name>A0AAJ7XE28_PETMA</name>
<dbReference type="CTD" id="54521"/>
<feature type="compositionally biased region" description="Pro residues" evidence="5">
    <location>
        <begin position="297"/>
        <end position="306"/>
    </location>
</feature>
<feature type="compositionally biased region" description="Low complexity" evidence="5">
    <location>
        <begin position="232"/>
        <end position="249"/>
    </location>
</feature>
<feature type="region of interest" description="Disordered" evidence="5">
    <location>
        <begin position="182"/>
        <end position="341"/>
    </location>
</feature>
<dbReference type="PROSITE" id="PS50294">
    <property type="entry name" value="WD_REPEATS_REGION"/>
    <property type="match status" value="3"/>
</dbReference>
<keyword evidence="6" id="KW-1185">Reference proteome</keyword>
<dbReference type="InterPro" id="IPR001680">
    <property type="entry name" value="WD40_rpt"/>
</dbReference>
<dbReference type="InterPro" id="IPR040324">
    <property type="entry name" value="WDR44/Dgr2"/>
</dbReference>
<feature type="repeat" description="WD" evidence="4">
    <location>
        <begin position="650"/>
        <end position="683"/>
    </location>
</feature>
<dbReference type="Proteomes" id="UP001318040">
    <property type="component" value="Chromosome 55"/>
</dbReference>
<evidence type="ECO:0000313" key="7">
    <source>
        <dbReference type="RefSeq" id="XP_032830767.1"/>
    </source>
</evidence>
<feature type="region of interest" description="Disordered" evidence="5">
    <location>
        <begin position="604"/>
        <end position="639"/>
    </location>
</feature>
<feature type="region of interest" description="Disordered" evidence="5">
    <location>
        <begin position="369"/>
        <end position="396"/>
    </location>
</feature>
<feature type="compositionally biased region" description="Low complexity" evidence="5">
    <location>
        <begin position="610"/>
        <end position="622"/>
    </location>
</feature>
<feature type="compositionally biased region" description="Acidic residues" evidence="5">
    <location>
        <begin position="7"/>
        <end position="20"/>
    </location>
</feature>
<feature type="repeat" description="WD" evidence="4">
    <location>
        <begin position="556"/>
        <end position="597"/>
    </location>
</feature>
<keyword evidence="3" id="KW-0677">Repeat</keyword>
<dbReference type="InterPro" id="IPR015943">
    <property type="entry name" value="WD40/YVTN_repeat-like_dom_sf"/>
</dbReference>
<feature type="compositionally biased region" description="Basic and acidic residues" evidence="5">
    <location>
        <begin position="182"/>
        <end position="192"/>
    </location>
</feature>
<evidence type="ECO:0000313" key="6">
    <source>
        <dbReference type="Proteomes" id="UP001318040"/>
    </source>
</evidence>
<evidence type="ECO:0000256" key="3">
    <source>
        <dbReference type="ARBA" id="ARBA00022737"/>
    </source>
</evidence>
<keyword evidence="2 4" id="KW-0853">WD repeat</keyword>
<dbReference type="PANTHER" id="PTHR14221">
    <property type="entry name" value="WD REPEAT DOMAIN 44"/>
    <property type="match status" value="1"/>
</dbReference>
<dbReference type="SUPFAM" id="SSF50978">
    <property type="entry name" value="WD40 repeat-like"/>
    <property type="match status" value="1"/>
</dbReference>
<dbReference type="RefSeq" id="XP_032830767.1">
    <property type="nucleotide sequence ID" value="XM_032974876.1"/>
</dbReference>
<reference evidence="7" key="1">
    <citation type="submission" date="2025-08" db="UniProtKB">
        <authorList>
            <consortium name="RefSeq"/>
        </authorList>
    </citation>
    <scope>IDENTIFICATION</scope>
    <source>
        <tissue evidence="7">Sperm</tissue>
    </source>
</reference>
<evidence type="ECO:0000256" key="4">
    <source>
        <dbReference type="PROSITE-ProRule" id="PRU00221"/>
    </source>
</evidence>
<dbReference type="AlphaFoldDB" id="A0AAJ7XE28"/>
<feature type="compositionally biased region" description="Basic and acidic residues" evidence="5">
    <location>
        <begin position="58"/>
        <end position="88"/>
    </location>
</feature>
<feature type="compositionally biased region" description="Acidic residues" evidence="5">
    <location>
        <begin position="516"/>
        <end position="525"/>
    </location>
</feature>
<feature type="compositionally biased region" description="Basic and acidic residues" evidence="5">
    <location>
        <begin position="125"/>
        <end position="135"/>
    </location>
</feature>
<feature type="compositionally biased region" description="Basic and acidic residues" evidence="5">
    <location>
        <begin position="369"/>
        <end position="389"/>
    </location>
</feature>
<dbReference type="InterPro" id="IPR020472">
    <property type="entry name" value="WD40_PAC1"/>
</dbReference>
<dbReference type="KEGG" id="pmrn:116954404"/>
<proteinExistence type="predicted"/>
<evidence type="ECO:0000256" key="2">
    <source>
        <dbReference type="ARBA" id="ARBA00022574"/>
    </source>
</evidence>
<feature type="compositionally biased region" description="Low complexity" evidence="5">
    <location>
        <begin position="274"/>
        <end position="296"/>
    </location>
</feature>
<dbReference type="Pfam" id="PF00400">
    <property type="entry name" value="WD40"/>
    <property type="match status" value="4"/>
</dbReference>
<evidence type="ECO:0000256" key="1">
    <source>
        <dbReference type="ARBA" id="ARBA00021207"/>
    </source>
</evidence>
<dbReference type="PANTHER" id="PTHR14221:SF0">
    <property type="entry name" value="WD REPEAT-CONTAINING PROTEIN 44"/>
    <property type="match status" value="1"/>
</dbReference>
<evidence type="ECO:0000256" key="5">
    <source>
        <dbReference type="SAM" id="MobiDB-lite"/>
    </source>
</evidence>
<feature type="region of interest" description="Disordered" evidence="5">
    <location>
        <begin position="508"/>
        <end position="529"/>
    </location>
</feature>
<accession>A0AAJ7XE28</accession>
<dbReference type="SMART" id="SM00320">
    <property type="entry name" value="WD40"/>
    <property type="match status" value="7"/>
</dbReference>
<feature type="compositionally biased region" description="Pro residues" evidence="5">
    <location>
        <begin position="263"/>
        <end position="273"/>
    </location>
</feature>
<feature type="compositionally biased region" description="Pro residues" evidence="5">
    <location>
        <begin position="115"/>
        <end position="124"/>
    </location>
</feature>
<gene>
    <name evidence="7" type="primary">WDR44</name>
</gene>
<feature type="region of interest" description="Disordered" evidence="5">
    <location>
        <begin position="1"/>
        <end position="158"/>
    </location>
</feature>
<dbReference type="Gene3D" id="2.130.10.10">
    <property type="entry name" value="YVTN repeat-like/Quinoprotein amine dehydrogenase"/>
    <property type="match status" value="1"/>
</dbReference>
<dbReference type="PROSITE" id="PS50082">
    <property type="entry name" value="WD_REPEATS_2"/>
    <property type="match status" value="3"/>
</dbReference>
<organism evidence="6 7">
    <name type="scientific">Petromyzon marinus</name>
    <name type="common">Sea lamprey</name>
    <dbReference type="NCBI Taxonomy" id="7757"/>
    <lineage>
        <taxon>Eukaryota</taxon>
        <taxon>Metazoa</taxon>
        <taxon>Chordata</taxon>
        <taxon>Craniata</taxon>
        <taxon>Vertebrata</taxon>
        <taxon>Cyclostomata</taxon>
        <taxon>Hyperoartia</taxon>
        <taxon>Petromyzontiformes</taxon>
        <taxon>Petromyzontidae</taxon>
        <taxon>Petromyzon</taxon>
    </lineage>
</organism>
<sequence length="964" mass="105343">MASGSDSADEEFFDAEDDVDSTPSRRSSSKKLIKNPAVSDEAVGEDSGGGGTACALADAEKDDLQSHSIQRKPEEPPRPAQATDHRLINELALRDGSNTAAPPPSVIAAELEPLSPLPLLPPPVEVEREDQKKQGEQANSDGTSVAVAAAEGSIVSPEENCHPLVVGSAAMPEVVAHALEAADKKSEYDGDKAGAQGEQNDVEALAEGGSERGSSGAKPGADPPAGKEPVDPADSSAAAAATDCSARASQEPDIVASHKKPPPPRPQVPPPRVPAVHAQPQQQQPQQQQQQPQQQLMPPPRPPPPQRPKKVEGQPSLEEVKRPTLLEVPQEPVSPSGLVSPNTAVENLAKELQSLDLASLTAGEKVIEAQEKDAGAADSRPAAKADRPRSNSGRELTDEEILAMVIVKNLDTGEEIPLNQAEEILPKGHNPLALHIMRRTKEFISSIGAAGSDDEEKCQPQGVEQDGKKLKQKTVQLKRFLGKSMKKAKVLAEEYGERAVSKVRSVRDEVLHGEQEDQSSDEEEGMPYTRPVKFRAAHGYKGPYDFDQIVMVQDLSQEHKGAVWTMKFSHCGRLLATAGQDNVVRIWVLKQAHEFFSNMRQKYNTEGRVSPSPSQDSLSSIKSETEIASPDDSERSDSAAPFRRQPFCKYSGHTADLLDLSWSKNYFLLSSSMDKTVRLWHISRKECLCCFQHIDFVTAIAFHPRDDRYFLSGSLDGKLRLWNIPEKKVALWNEVDGATKLITAANFCQNGKFAVIGTYDGRCVFYETEHLKYFTQIHVRSSRGRNRVGRKITGIEPLPAENKILVTSNDSRIRLYDLRDLSLCIKYKGSLNNSSQIKASFSHNFQHMVSGSEDRYVYLWKTYHDVNRFSSVRRDRNDYWEGFKAHNAVVTSAIFSPHPALITGSDGPAVEEVVPSEGGEGATESGTAGSARSEEHGEVLVTADFTGAIKVFHNRTRRTEPAVP</sequence>
<dbReference type="InterPro" id="IPR036322">
    <property type="entry name" value="WD40_repeat_dom_sf"/>
</dbReference>
<feature type="repeat" description="WD" evidence="4">
    <location>
        <begin position="690"/>
        <end position="724"/>
    </location>
</feature>
<protein>
    <recommendedName>
        <fullName evidence="1">WD repeat-containing protein 44</fullName>
    </recommendedName>
</protein>
<feature type="region of interest" description="Disordered" evidence="5">
    <location>
        <begin position="911"/>
        <end position="937"/>
    </location>
</feature>
<feature type="compositionally biased region" description="Low complexity" evidence="5">
    <location>
        <begin position="911"/>
        <end position="931"/>
    </location>
</feature>
<dbReference type="PRINTS" id="PR00320">
    <property type="entry name" value="GPROTEINBRPT"/>
</dbReference>